<reference evidence="1 2" key="1">
    <citation type="submission" date="2023-08" db="EMBL/GenBank/DDBJ databases">
        <title>Implementing the SeqCode for naming new Mesorhizobium species isolated from Vachellia karroo root nodules.</title>
        <authorList>
            <person name="Van Lill M."/>
        </authorList>
    </citation>
    <scope>NUCLEOTIDE SEQUENCE [LARGE SCALE GENOMIC DNA]</scope>
    <source>
        <strain evidence="1 2">VK22B</strain>
    </source>
</reference>
<sequence length="66" mass="7391">MSATIPGFSRIEIRTDDKRDIANAAYELRQLADELDRLAGLAHCDETLTILAHHKIKATSQMLRGK</sequence>
<dbReference type="EMBL" id="JAVIJC010000014">
    <property type="protein sequence ID" value="MDX8492934.1"/>
    <property type="molecule type" value="Genomic_DNA"/>
</dbReference>
<name>A0ABU4Z167_9HYPH</name>
<evidence type="ECO:0000313" key="1">
    <source>
        <dbReference type="EMBL" id="MDX8492934.1"/>
    </source>
</evidence>
<gene>
    <name evidence="1" type="ORF">RFN29_15250</name>
</gene>
<protein>
    <submittedName>
        <fullName evidence="1">Uncharacterized protein</fullName>
    </submittedName>
</protein>
<organism evidence="1 2">
    <name type="scientific">Mesorhizobium captivum</name>
    <dbReference type="NCBI Taxonomy" id="3072319"/>
    <lineage>
        <taxon>Bacteria</taxon>
        <taxon>Pseudomonadati</taxon>
        <taxon>Pseudomonadota</taxon>
        <taxon>Alphaproteobacteria</taxon>
        <taxon>Hyphomicrobiales</taxon>
        <taxon>Phyllobacteriaceae</taxon>
        <taxon>Mesorhizobium</taxon>
    </lineage>
</organism>
<accession>A0ABU4Z167</accession>
<dbReference type="Proteomes" id="UP001271249">
    <property type="component" value="Unassembled WGS sequence"/>
</dbReference>
<proteinExistence type="predicted"/>
<evidence type="ECO:0000313" key="2">
    <source>
        <dbReference type="Proteomes" id="UP001271249"/>
    </source>
</evidence>
<comment type="caution">
    <text evidence="1">The sequence shown here is derived from an EMBL/GenBank/DDBJ whole genome shotgun (WGS) entry which is preliminary data.</text>
</comment>
<keyword evidence="2" id="KW-1185">Reference proteome</keyword>
<dbReference type="RefSeq" id="WP_320226915.1">
    <property type="nucleotide sequence ID" value="NZ_JAVIJC010000014.1"/>
</dbReference>